<evidence type="ECO:0000313" key="7">
    <source>
        <dbReference type="Proteomes" id="UP000199611"/>
    </source>
</evidence>
<reference evidence="6 7" key="1">
    <citation type="submission" date="2016-10" db="EMBL/GenBank/DDBJ databases">
        <authorList>
            <person name="de Groot N.N."/>
        </authorList>
    </citation>
    <scope>NUCLEOTIDE SEQUENCE [LARGE SCALE GENOMIC DNA]</scope>
    <source>
        <strain evidence="6 7">DSM 9990</strain>
    </source>
</reference>
<dbReference type="EMBL" id="FOUU01000001">
    <property type="protein sequence ID" value="SFM43169.1"/>
    <property type="molecule type" value="Genomic_DNA"/>
</dbReference>
<dbReference type="GO" id="GO:0016491">
    <property type="term" value="F:oxidoreductase activity"/>
    <property type="evidence" value="ECO:0007669"/>
    <property type="project" value="UniProtKB-KW"/>
</dbReference>
<dbReference type="InterPro" id="IPR030664">
    <property type="entry name" value="SdhA/FrdA/AprA"/>
</dbReference>
<gene>
    <name evidence="6" type="ORF">SAMN05660836_00208</name>
</gene>
<dbReference type="SUPFAM" id="SSF51905">
    <property type="entry name" value="FAD/NAD(P)-binding domain"/>
    <property type="match status" value="1"/>
</dbReference>
<proteinExistence type="predicted"/>
<dbReference type="SUPFAM" id="SSF46977">
    <property type="entry name" value="Succinate dehydrogenase/fumarate reductase flavoprotein C-terminal domain"/>
    <property type="match status" value="1"/>
</dbReference>
<dbReference type="InterPro" id="IPR027477">
    <property type="entry name" value="Succ_DH/fumarate_Rdtase_cat_sf"/>
</dbReference>
<evidence type="ECO:0000256" key="2">
    <source>
        <dbReference type="ARBA" id="ARBA00022630"/>
    </source>
</evidence>
<evidence type="ECO:0000313" key="6">
    <source>
        <dbReference type="EMBL" id="SFM43169.1"/>
    </source>
</evidence>
<dbReference type="Gene3D" id="3.50.50.60">
    <property type="entry name" value="FAD/NAD(P)-binding domain"/>
    <property type="match status" value="1"/>
</dbReference>
<keyword evidence="7" id="KW-1185">Reference proteome</keyword>
<dbReference type="GO" id="GO:0009435">
    <property type="term" value="P:NAD+ biosynthetic process"/>
    <property type="evidence" value="ECO:0007669"/>
    <property type="project" value="UniProtKB-UniPathway"/>
</dbReference>
<dbReference type="UniPathway" id="UPA00253">
    <property type="reaction ID" value="UER00326"/>
</dbReference>
<evidence type="ECO:0000259" key="5">
    <source>
        <dbReference type="Pfam" id="PF00890"/>
    </source>
</evidence>
<dbReference type="PRINTS" id="PR00411">
    <property type="entry name" value="PNDRDTASEI"/>
</dbReference>
<dbReference type="Proteomes" id="UP000199611">
    <property type="component" value="Unassembled WGS sequence"/>
</dbReference>
<dbReference type="PANTHER" id="PTHR11632">
    <property type="entry name" value="SUCCINATE DEHYDROGENASE 2 FLAVOPROTEIN SUBUNIT"/>
    <property type="match status" value="1"/>
</dbReference>
<dbReference type="InterPro" id="IPR037099">
    <property type="entry name" value="Fum_R/Succ_DH_flav-like_C_sf"/>
</dbReference>
<evidence type="ECO:0000256" key="4">
    <source>
        <dbReference type="PIRSR" id="PIRSR630664-50"/>
    </source>
</evidence>
<dbReference type="RefSeq" id="WP_177193469.1">
    <property type="nucleotide sequence ID" value="NZ_FOUU01000001.1"/>
</dbReference>
<dbReference type="InterPro" id="IPR036188">
    <property type="entry name" value="FAD/NAD-bd_sf"/>
</dbReference>
<dbReference type="STRING" id="39841.SAMN05660836_00208"/>
<dbReference type="SUPFAM" id="SSF56425">
    <property type="entry name" value="Succinate dehydrogenase/fumarate reductase flavoprotein, catalytic domain"/>
    <property type="match status" value="1"/>
</dbReference>
<name>A0A1I4QT08_9BACT</name>
<dbReference type="PANTHER" id="PTHR11632:SF51">
    <property type="entry name" value="SUCCINATE DEHYDROGENASE [UBIQUINONE] FLAVOPROTEIN SUBUNIT, MITOCHONDRIAL"/>
    <property type="match status" value="1"/>
</dbReference>
<dbReference type="InterPro" id="IPR003953">
    <property type="entry name" value="FAD-dep_OxRdtase_2_FAD-bd"/>
</dbReference>
<sequence length="532" mass="57849">MSIRTLSTDVVVAGAGLAGITAALEAARSGVDVVVLSLAPVGFGSNSALSNGVFAGPTSTYTIEAYIADTLKAGGFLNDEGYLRRVASKALTAVEWLRSLGVNIVEESDHYRVSPDRKTQPPGSYLMSVLRKRLTAYPRIRVFERTLVKKVLLDGETSGSVCGVVAFNRSGDVLNISASSVILATGGGAALYKRSDNHKAIVGYGYALAAALGLVLYDMELVQFYPIALAEPGLPALMLAPPHPPGTMLRNSKGVDLIEKYGLEQLNKAVRFQRDRLSLIIVEETSKNGGVYIDYTGVPSSFWEIPPLCRLARIRHDFRRTPARILPVAHFFMGGVKVDEQGMTAIPGLFACGELVWGLHGANRRGGNALTECVLSGMWAGRGAARWAVSSGTSKISSEKMCRASICRNGGIPATEDKLTRIKREIRNIAWDYAGICRSEDLLLRGKNKLLELFDYISRVEVNDSENFFLLEDLKASVITLSAVIEGSLIRRENIGSFRRADIENPPLSRSEFHSRLVYEPSNESLFSRSGR</sequence>
<dbReference type="PRINTS" id="PR00368">
    <property type="entry name" value="FADPNR"/>
</dbReference>
<feature type="domain" description="FAD-dependent oxidoreductase 2 FAD-binding" evidence="5">
    <location>
        <begin position="9"/>
        <end position="370"/>
    </location>
</feature>
<dbReference type="Gene3D" id="3.90.700.10">
    <property type="entry name" value="Succinate dehydrogenase/fumarate reductase flavoprotein, catalytic domain"/>
    <property type="match status" value="1"/>
</dbReference>
<dbReference type="Pfam" id="PF00890">
    <property type="entry name" value="FAD_binding_2"/>
    <property type="match status" value="1"/>
</dbReference>
<keyword evidence="3" id="KW-0560">Oxidoreductase</keyword>
<feature type="active site" description="Proton acceptor" evidence="4">
    <location>
        <position position="271"/>
    </location>
</feature>
<comment type="cofactor">
    <cofactor evidence="1">
        <name>FAD</name>
        <dbReference type="ChEBI" id="CHEBI:57692"/>
    </cofactor>
</comment>
<evidence type="ECO:0000256" key="1">
    <source>
        <dbReference type="ARBA" id="ARBA00001974"/>
    </source>
</evidence>
<evidence type="ECO:0000256" key="3">
    <source>
        <dbReference type="ARBA" id="ARBA00023002"/>
    </source>
</evidence>
<accession>A0A1I4QT08</accession>
<dbReference type="Gene3D" id="1.20.58.100">
    <property type="entry name" value="Fumarate reductase/succinate dehydrogenase flavoprotein-like, C-terminal domain"/>
    <property type="match status" value="1"/>
</dbReference>
<keyword evidence="2" id="KW-0285">Flavoprotein</keyword>
<protein>
    <submittedName>
        <fullName evidence="6">Fumarate reductase (CoM/CoB) subunit A</fullName>
    </submittedName>
</protein>
<dbReference type="AlphaFoldDB" id="A0A1I4QT08"/>
<organism evidence="6 7">
    <name type="scientific">Thermodesulforhabdus norvegica</name>
    <dbReference type="NCBI Taxonomy" id="39841"/>
    <lineage>
        <taxon>Bacteria</taxon>
        <taxon>Pseudomonadati</taxon>
        <taxon>Thermodesulfobacteriota</taxon>
        <taxon>Syntrophobacteria</taxon>
        <taxon>Syntrophobacterales</taxon>
        <taxon>Thermodesulforhabdaceae</taxon>
        <taxon>Thermodesulforhabdus</taxon>
    </lineage>
</organism>